<sequence>MIDNGSGVGMDRQAARLACPPRLHGNAKRQRSGAEIAADTDDDFVAAAPVRKCDGERAAQEASEVRIVPRGQLAQALYQGCCHMLREGGHVRGLDGRPRIIERNAMDGRQTICLGTPECAHVLASRAVAAKETSLTRARAAHAGLEDTDANDGWIMHYGRYMDTTCTAHN</sequence>
<keyword evidence="2" id="KW-1185">Reference proteome</keyword>
<proteinExistence type="predicted"/>
<dbReference type="AlphaFoldDB" id="A0A7W9WZ17"/>
<evidence type="ECO:0000313" key="2">
    <source>
        <dbReference type="Proteomes" id="UP000540787"/>
    </source>
</evidence>
<name>A0A7W9WZ17_9BURK</name>
<dbReference type="EMBL" id="JACHBX010000001">
    <property type="protein sequence ID" value="MBB6133471.1"/>
    <property type="molecule type" value="Genomic_DNA"/>
</dbReference>
<dbReference type="Proteomes" id="UP000540787">
    <property type="component" value="Unassembled WGS sequence"/>
</dbReference>
<reference evidence="1 2" key="1">
    <citation type="submission" date="2020-08" db="EMBL/GenBank/DDBJ databases">
        <title>The Agave Microbiome: Exploring the role of microbial communities in plant adaptations to desert environments.</title>
        <authorList>
            <person name="Partida-Martinez L.P."/>
        </authorList>
    </citation>
    <scope>NUCLEOTIDE SEQUENCE [LARGE SCALE GENOMIC DNA]</scope>
    <source>
        <strain evidence="1 2">AT3.2</strain>
    </source>
</reference>
<protein>
    <submittedName>
        <fullName evidence="1">Uncharacterized protein</fullName>
    </submittedName>
</protein>
<organism evidence="1 2">
    <name type="scientific">Massilia aurea</name>
    <dbReference type="NCBI Taxonomy" id="373040"/>
    <lineage>
        <taxon>Bacteria</taxon>
        <taxon>Pseudomonadati</taxon>
        <taxon>Pseudomonadota</taxon>
        <taxon>Betaproteobacteria</taxon>
        <taxon>Burkholderiales</taxon>
        <taxon>Oxalobacteraceae</taxon>
        <taxon>Telluria group</taxon>
        <taxon>Massilia</taxon>
    </lineage>
</organism>
<dbReference type="RefSeq" id="WP_183552916.1">
    <property type="nucleotide sequence ID" value="NZ_JACHBX010000001.1"/>
</dbReference>
<comment type="caution">
    <text evidence="1">The sequence shown here is derived from an EMBL/GenBank/DDBJ whole genome shotgun (WGS) entry which is preliminary data.</text>
</comment>
<evidence type="ECO:0000313" key="1">
    <source>
        <dbReference type="EMBL" id="MBB6133471.1"/>
    </source>
</evidence>
<gene>
    <name evidence="1" type="ORF">HD842_001582</name>
</gene>
<accession>A0A7W9WZ17</accession>